<dbReference type="RefSeq" id="XP_062721403.1">
    <property type="nucleotide sequence ID" value="XM_062865802.1"/>
</dbReference>
<dbReference type="GeneID" id="87884631"/>
<feature type="region of interest" description="Disordered" evidence="2">
    <location>
        <begin position="44"/>
        <end position="64"/>
    </location>
</feature>
<reference evidence="3" key="2">
    <citation type="submission" date="2023-06" db="EMBL/GenBank/DDBJ databases">
        <authorList>
            <consortium name="Lawrence Berkeley National Laboratory"/>
            <person name="Mondo S.J."/>
            <person name="Hensen N."/>
            <person name="Bonometti L."/>
            <person name="Westerberg I."/>
            <person name="Brannstrom I.O."/>
            <person name="Guillou S."/>
            <person name="Cros-Aarteil S."/>
            <person name="Calhoun S."/>
            <person name="Haridas S."/>
            <person name="Kuo A."/>
            <person name="Pangilinan J."/>
            <person name="Riley R."/>
            <person name="Labutti K."/>
            <person name="Andreopoulos B."/>
            <person name="Lipzen A."/>
            <person name="Chen C."/>
            <person name="Yanf M."/>
            <person name="Daum C."/>
            <person name="Ng V."/>
            <person name="Clum A."/>
            <person name="Steindorff A."/>
            <person name="Ohm R."/>
            <person name="Martin F."/>
            <person name="Silar P."/>
            <person name="Natvig D."/>
            <person name="Lalanne C."/>
            <person name="Gautier V."/>
            <person name="Ament-Velasquez S.L."/>
            <person name="Kruys A."/>
            <person name="Hutchinson M.I."/>
            <person name="Powell A.J."/>
            <person name="Barry K."/>
            <person name="Miller A.N."/>
            <person name="Grigoriev I.V."/>
            <person name="Debuchy R."/>
            <person name="Gladieux P."/>
            <person name="Thoren M.H."/>
            <person name="Johannesson H."/>
        </authorList>
    </citation>
    <scope>NUCLEOTIDE SEQUENCE</scope>
    <source>
        <strain evidence="3">CBS 333.67</strain>
    </source>
</reference>
<dbReference type="AlphaFoldDB" id="A0AAJ0GT18"/>
<evidence type="ECO:0000256" key="2">
    <source>
        <dbReference type="SAM" id="MobiDB-lite"/>
    </source>
</evidence>
<dbReference type="EMBL" id="JAUDZG010000004">
    <property type="protein sequence ID" value="KAK3305623.1"/>
    <property type="molecule type" value="Genomic_DNA"/>
</dbReference>
<proteinExistence type="predicted"/>
<organism evidence="3 4">
    <name type="scientific">Chaetomium strumarium</name>
    <dbReference type="NCBI Taxonomy" id="1170767"/>
    <lineage>
        <taxon>Eukaryota</taxon>
        <taxon>Fungi</taxon>
        <taxon>Dikarya</taxon>
        <taxon>Ascomycota</taxon>
        <taxon>Pezizomycotina</taxon>
        <taxon>Sordariomycetes</taxon>
        <taxon>Sordariomycetidae</taxon>
        <taxon>Sordariales</taxon>
        <taxon>Chaetomiaceae</taxon>
        <taxon>Chaetomium</taxon>
    </lineage>
</organism>
<sequence length="666" mass="74355">MGDELDLPVALRRARRTLAKIKAAEQTSSVFQTRPAQDTLVVSTPKPKKRRVNQEADQPSATGLTPMMHRARLSSKRRIQRTGITEEKDAVAPRRKQRARDIKDQIERLKEELARKDEEIERLQDETLVLDTDRIFDLEQQVAALTTELARHARGQQGHISRVGHRATSTARNASDGGSMLLDIENEVEELGEVARAEIITSTPTRRIRASFPTPPSTSPSAPEMQTPCRRLTRSRCDVGVQSSLPDPEKQRVETELASLQFEMGKLTAELESYSALASRLSEKLSPFSVNTKCEAQLSSTSHSEIETRLTGVLQTLSDQAAVIAELGASLKSLGFKGSDAFEVVDSLRTHFRTARLELEYLTPGEIALPLAGAGAEVLDLFLSRLRKLARKKREADDCIEEYHAIEVSLRQQLSARVDAMDSLVNQLRESERSSRDKDTRIAELEVRLDGLKSAVSNYTRGISEIDPLTERIETELAAADSQVGGKRQTTEGQTSFTDLETKLASALELITALQSQLTSLSATHAEALQAHKIQVSNLVKSQGACLAQRDARMVELRAEVHRFNAALLEAQSAVRKLWVENARLVAANDRLVEENREALRQVEEGRRKAKENVKGSDSRKIGRLLVGERTRLGSWGKRKRYDSGLGFWMKRTMMRFHEYINTGKL</sequence>
<feature type="coiled-coil region" evidence="1">
    <location>
        <begin position="92"/>
        <end position="126"/>
    </location>
</feature>
<comment type="caution">
    <text evidence="3">The sequence shown here is derived from an EMBL/GenBank/DDBJ whole genome shotgun (WGS) entry which is preliminary data.</text>
</comment>
<keyword evidence="1" id="KW-0175">Coiled coil</keyword>
<gene>
    <name evidence="3" type="ORF">B0T15DRAFT_434651</name>
</gene>
<keyword evidence="4" id="KW-1185">Reference proteome</keyword>
<feature type="coiled-coil region" evidence="1">
    <location>
        <begin position="250"/>
        <end position="284"/>
    </location>
</feature>
<feature type="region of interest" description="Disordered" evidence="2">
    <location>
        <begin position="156"/>
        <end position="177"/>
    </location>
</feature>
<evidence type="ECO:0000313" key="3">
    <source>
        <dbReference type="EMBL" id="KAK3305623.1"/>
    </source>
</evidence>
<dbReference type="Proteomes" id="UP001273166">
    <property type="component" value="Unassembled WGS sequence"/>
</dbReference>
<accession>A0AAJ0GT18</accession>
<evidence type="ECO:0000313" key="4">
    <source>
        <dbReference type="Proteomes" id="UP001273166"/>
    </source>
</evidence>
<evidence type="ECO:0000256" key="1">
    <source>
        <dbReference type="SAM" id="Coils"/>
    </source>
</evidence>
<feature type="region of interest" description="Disordered" evidence="2">
    <location>
        <begin position="208"/>
        <end position="230"/>
    </location>
</feature>
<feature type="coiled-coil region" evidence="1">
    <location>
        <begin position="582"/>
        <end position="613"/>
    </location>
</feature>
<reference evidence="3" key="1">
    <citation type="journal article" date="2023" name="Mol. Phylogenet. Evol.">
        <title>Genome-scale phylogeny and comparative genomics of the fungal order Sordariales.</title>
        <authorList>
            <person name="Hensen N."/>
            <person name="Bonometti L."/>
            <person name="Westerberg I."/>
            <person name="Brannstrom I.O."/>
            <person name="Guillou S."/>
            <person name="Cros-Aarteil S."/>
            <person name="Calhoun S."/>
            <person name="Haridas S."/>
            <person name="Kuo A."/>
            <person name="Mondo S."/>
            <person name="Pangilinan J."/>
            <person name="Riley R."/>
            <person name="LaButti K."/>
            <person name="Andreopoulos B."/>
            <person name="Lipzen A."/>
            <person name="Chen C."/>
            <person name="Yan M."/>
            <person name="Daum C."/>
            <person name="Ng V."/>
            <person name="Clum A."/>
            <person name="Steindorff A."/>
            <person name="Ohm R.A."/>
            <person name="Martin F."/>
            <person name="Silar P."/>
            <person name="Natvig D.O."/>
            <person name="Lalanne C."/>
            <person name="Gautier V."/>
            <person name="Ament-Velasquez S.L."/>
            <person name="Kruys A."/>
            <person name="Hutchinson M.I."/>
            <person name="Powell A.J."/>
            <person name="Barry K."/>
            <person name="Miller A.N."/>
            <person name="Grigoriev I.V."/>
            <person name="Debuchy R."/>
            <person name="Gladieux P."/>
            <person name="Hiltunen Thoren M."/>
            <person name="Johannesson H."/>
        </authorList>
    </citation>
    <scope>NUCLEOTIDE SEQUENCE</scope>
    <source>
        <strain evidence="3">CBS 333.67</strain>
    </source>
</reference>
<protein>
    <submittedName>
        <fullName evidence="3">Uncharacterized protein</fullName>
    </submittedName>
</protein>
<name>A0AAJ0GT18_9PEZI</name>